<evidence type="ECO:0000313" key="5">
    <source>
        <dbReference type="Proteomes" id="UP001200089"/>
    </source>
</evidence>
<dbReference type="InterPro" id="IPR038109">
    <property type="entry name" value="DNA_bind_recomb_sf"/>
</dbReference>
<name>A0AAW5CF90_9FIRM</name>
<sequence>MARKSRKNQTAAPVCDTSIYIRTALYIRLSVEDNKKRGHSIENQKLVLENFLAGRPEFVVYNTYVDNGATGTNFHRPGFQQMLSDIEAGLIDCVIVKDLSRLGRNSIDTGYYIEQYFRAHQIRFIALTDQFDTADASNLHGGIMLPLKNMINEAYALDIGRKIKAQARQAMKDGEYIGARAPYGYRKDPENCHKLLIDPEAAEVVFQIFQWAYEHVGLNDIARRLNEQGIQTPSHRKRATGEITHENLIGSGKWQTRTVAKILDSEVYTGDLVQGKTKIVDHQQVQADEDNLIIATNTHEAIISHEVFEEVKAYRRQVCEESKAHEVDPYTPNIFKGKVFCTHCGGSLHRQRNKRKKGSDVYRFHCLTNSRTERGGCLGVSLTEKDLLSAVIAILQQELTVALGNYSFVLEAEVKRKKERDDLKAGISAKKQEIDRNRRFVRGLYENFVQKVLTSEEYFTMKKDYEAVIAKLSDEISTLENGLAVMDAQLAKYKELEQDAKVLEKDHTLTAALIDRLIERIEITHDKEIRVSFRFKSEFEEYGKAVEQCRNL</sequence>
<dbReference type="Proteomes" id="UP001200089">
    <property type="component" value="Unassembled WGS sequence"/>
</dbReference>
<dbReference type="EMBL" id="JAKNDE010000006">
    <property type="protein sequence ID" value="MCG5033228.1"/>
    <property type="molecule type" value="Genomic_DNA"/>
</dbReference>
<reference evidence="4" key="1">
    <citation type="submission" date="2022-01" db="EMBL/GenBank/DDBJ databases">
        <title>Collection of gut derived symbiotic bacterial strains cultured from healthy donors.</title>
        <authorList>
            <person name="Lin H."/>
            <person name="Kohout C."/>
            <person name="Waligurski E."/>
            <person name="Pamer E.G."/>
        </authorList>
    </citation>
    <scope>NUCLEOTIDE SEQUENCE</scope>
    <source>
        <strain evidence="4">DFI.1.11</strain>
    </source>
</reference>
<accession>A0AAW5CF90</accession>
<dbReference type="PANTHER" id="PTHR30461">
    <property type="entry name" value="DNA-INVERTASE FROM LAMBDOID PROPHAGE"/>
    <property type="match status" value="1"/>
</dbReference>
<feature type="coiled-coil region" evidence="1">
    <location>
        <begin position="462"/>
        <end position="506"/>
    </location>
</feature>
<dbReference type="SUPFAM" id="SSF53041">
    <property type="entry name" value="Resolvase-like"/>
    <property type="match status" value="1"/>
</dbReference>
<feature type="domain" description="Recombinase" evidence="3">
    <location>
        <begin position="182"/>
        <end position="321"/>
    </location>
</feature>
<dbReference type="RefSeq" id="WP_237971627.1">
    <property type="nucleotide sequence ID" value="NZ_JAKNDE010000006.1"/>
</dbReference>
<dbReference type="InterPro" id="IPR025827">
    <property type="entry name" value="Zn_ribbon_recom_dom"/>
</dbReference>
<dbReference type="PROSITE" id="PS51737">
    <property type="entry name" value="RECOMBINASE_DNA_BIND"/>
    <property type="match status" value="1"/>
</dbReference>
<dbReference type="Gene3D" id="3.40.50.1390">
    <property type="entry name" value="Resolvase, N-terminal catalytic domain"/>
    <property type="match status" value="1"/>
</dbReference>
<dbReference type="PANTHER" id="PTHR30461:SF23">
    <property type="entry name" value="DNA RECOMBINASE-RELATED"/>
    <property type="match status" value="1"/>
</dbReference>
<feature type="domain" description="Resolvase/invertase-type recombinase catalytic" evidence="2">
    <location>
        <begin position="22"/>
        <end position="174"/>
    </location>
</feature>
<dbReference type="Pfam" id="PF00239">
    <property type="entry name" value="Resolvase"/>
    <property type="match status" value="1"/>
</dbReference>
<dbReference type="SMART" id="SM00857">
    <property type="entry name" value="Resolvase"/>
    <property type="match status" value="1"/>
</dbReference>
<evidence type="ECO:0000259" key="3">
    <source>
        <dbReference type="PROSITE" id="PS51737"/>
    </source>
</evidence>
<dbReference type="InterPro" id="IPR006119">
    <property type="entry name" value="Resolv_N"/>
</dbReference>
<dbReference type="GO" id="GO:0000150">
    <property type="term" value="F:DNA strand exchange activity"/>
    <property type="evidence" value="ECO:0007669"/>
    <property type="project" value="InterPro"/>
</dbReference>
<proteinExistence type="predicted"/>
<dbReference type="Gene3D" id="3.90.1750.20">
    <property type="entry name" value="Putative Large Serine Recombinase, Chain B, Domain 2"/>
    <property type="match status" value="1"/>
</dbReference>
<keyword evidence="1" id="KW-0175">Coiled coil</keyword>
<dbReference type="Pfam" id="PF07508">
    <property type="entry name" value="Recombinase"/>
    <property type="match status" value="1"/>
</dbReference>
<evidence type="ECO:0000313" key="4">
    <source>
        <dbReference type="EMBL" id="MCG5033228.1"/>
    </source>
</evidence>
<dbReference type="InterPro" id="IPR011109">
    <property type="entry name" value="DNA_bind_recombinase_dom"/>
</dbReference>
<dbReference type="PROSITE" id="PS51736">
    <property type="entry name" value="RECOMBINASES_3"/>
    <property type="match status" value="1"/>
</dbReference>
<dbReference type="Pfam" id="PF13408">
    <property type="entry name" value="Zn_ribbon_recom"/>
    <property type="match status" value="1"/>
</dbReference>
<dbReference type="AlphaFoldDB" id="A0AAW5CF90"/>
<evidence type="ECO:0000259" key="2">
    <source>
        <dbReference type="PROSITE" id="PS51736"/>
    </source>
</evidence>
<organism evidence="4 5">
    <name type="scientific">Blautia massiliensis</name>
    <name type="common">ex Durand et al. 2017</name>
    <dbReference type="NCBI Taxonomy" id="1737424"/>
    <lineage>
        <taxon>Bacteria</taxon>
        <taxon>Bacillati</taxon>
        <taxon>Bacillota</taxon>
        <taxon>Clostridia</taxon>
        <taxon>Lachnospirales</taxon>
        <taxon>Lachnospiraceae</taxon>
        <taxon>Blautia</taxon>
    </lineage>
</organism>
<dbReference type="GO" id="GO:0003677">
    <property type="term" value="F:DNA binding"/>
    <property type="evidence" value="ECO:0007669"/>
    <property type="project" value="InterPro"/>
</dbReference>
<evidence type="ECO:0000256" key="1">
    <source>
        <dbReference type="SAM" id="Coils"/>
    </source>
</evidence>
<protein>
    <submittedName>
        <fullName evidence="4">Recombinase family protein</fullName>
    </submittedName>
</protein>
<comment type="caution">
    <text evidence="4">The sequence shown here is derived from an EMBL/GenBank/DDBJ whole genome shotgun (WGS) entry which is preliminary data.</text>
</comment>
<dbReference type="InterPro" id="IPR036162">
    <property type="entry name" value="Resolvase-like_N_sf"/>
</dbReference>
<dbReference type="InterPro" id="IPR050639">
    <property type="entry name" value="SSR_resolvase"/>
</dbReference>
<gene>
    <name evidence="4" type="ORF">L0P48_06325</name>
</gene>